<evidence type="ECO:0000313" key="2">
    <source>
        <dbReference type="Proteomes" id="UP000003980"/>
    </source>
</evidence>
<evidence type="ECO:0000313" key="1">
    <source>
        <dbReference type="EMBL" id="EHP70549.1"/>
    </source>
</evidence>
<proteinExistence type="predicted"/>
<keyword evidence="2" id="KW-1185">Reference proteome</keyword>
<organism evidence="1 2">
    <name type="scientific">Metallosphaera yellowstonensis MK1</name>
    <dbReference type="NCBI Taxonomy" id="671065"/>
    <lineage>
        <taxon>Archaea</taxon>
        <taxon>Thermoproteota</taxon>
        <taxon>Thermoprotei</taxon>
        <taxon>Sulfolobales</taxon>
        <taxon>Sulfolobaceae</taxon>
        <taxon>Metallosphaera</taxon>
    </lineage>
</organism>
<dbReference type="RefSeq" id="WP_009071302.1">
    <property type="nucleotide sequence ID" value="NZ_JH597761.1"/>
</dbReference>
<accession>H2C2S8</accession>
<dbReference type="eggNOG" id="arCOG12523">
    <property type="taxonomic scope" value="Archaea"/>
</dbReference>
<dbReference type="Proteomes" id="UP000003980">
    <property type="component" value="Unassembled WGS sequence"/>
</dbReference>
<dbReference type="OrthoDB" id="34618at2157"/>
<protein>
    <submittedName>
        <fullName evidence="1">Uncharacterized protein</fullName>
    </submittedName>
</protein>
<name>H2C2S8_9CREN</name>
<reference evidence="1 2" key="1">
    <citation type="submission" date="2012-01" db="EMBL/GenBank/DDBJ databases">
        <title>Improved High-Quality Draft sequence of Metallosphaera yellowstonensis MK1.</title>
        <authorList>
            <consortium name="US DOE Joint Genome Institute"/>
            <person name="Lucas S."/>
            <person name="Han J."/>
            <person name="Cheng J.-F."/>
            <person name="Goodwin L."/>
            <person name="Pitluck S."/>
            <person name="Peters L."/>
            <person name="Teshima H."/>
            <person name="Detter J.C."/>
            <person name="Han C."/>
            <person name="Tapia R."/>
            <person name="Land M."/>
            <person name="Hauser L."/>
            <person name="Kyrpides N."/>
            <person name="Kozubal M."/>
            <person name="Macur R.E."/>
            <person name="Jay Z."/>
            <person name="Inskeep W."/>
            <person name="Woyke T."/>
        </authorList>
    </citation>
    <scope>NUCLEOTIDE SEQUENCE [LARGE SCALE GENOMIC DNA]</scope>
    <source>
        <strain evidence="1 2">MK1</strain>
    </source>
</reference>
<dbReference type="EMBL" id="JH597761">
    <property type="protein sequence ID" value="EHP70549.1"/>
    <property type="molecule type" value="Genomic_DNA"/>
</dbReference>
<dbReference type="HOGENOM" id="CLU_1307823_0_0_2"/>
<dbReference type="AlphaFoldDB" id="H2C2S8"/>
<sequence length="215" mass="24101">MSKGKDRDDKKGGRVLVPVLERQERELKDIMSDLTQKGLYPGGKGWKDFVDDILELSISVVRAGSTLSLDGLRKYLVEYLNSRSMGFLPIPLTTLQRLVKENPDLVRDLVTFYSSFFRHSFANPKLQGQNLSPEVLISRINQFVSFILPLVNKNNTSINVDGKCGKINFFLASVVGEELVSALYVPLMESILRDLEVEGKVSGDSVDLEVQFCVK</sequence>
<gene>
    <name evidence="1" type="ORF">MetMK1DRAFT_00010520</name>
</gene>